<evidence type="ECO:0000313" key="3">
    <source>
        <dbReference type="Proteomes" id="UP001066276"/>
    </source>
</evidence>
<feature type="region of interest" description="Disordered" evidence="1">
    <location>
        <begin position="41"/>
        <end position="69"/>
    </location>
</feature>
<sequence length="69" mass="7956">MRLEVKSPVFPAHGINCPDWLEAGMKRAETREAELLSRMMQVEKESDRDQGAEKEQAGLREERAVQETR</sequence>
<organism evidence="2 3">
    <name type="scientific">Pleurodeles waltl</name>
    <name type="common">Iberian ribbed newt</name>
    <dbReference type="NCBI Taxonomy" id="8319"/>
    <lineage>
        <taxon>Eukaryota</taxon>
        <taxon>Metazoa</taxon>
        <taxon>Chordata</taxon>
        <taxon>Craniata</taxon>
        <taxon>Vertebrata</taxon>
        <taxon>Euteleostomi</taxon>
        <taxon>Amphibia</taxon>
        <taxon>Batrachia</taxon>
        <taxon>Caudata</taxon>
        <taxon>Salamandroidea</taxon>
        <taxon>Salamandridae</taxon>
        <taxon>Pleurodelinae</taxon>
        <taxon>Pleurodeles</taxon>
    </lineage>
</organism>
<reference evidence="2" key="1">
    <citation type="journal article" date="2022" name="bioRxiv">
        <title>Sequencing and chromosome-scale assembly of the giantPleurodeles waltlgenome.</title>
        <authorList>
            <person name="Brown T."/>
            <person name="Elewa A."/>
            <person name="Iarovenko S."/>
            <person name="Subramanian E."/>
            <person name="Araus A.J."/>
            <person name="Petzold A."/>
            <person name="Susuki M."/>
            <person name="Suzuki K.-i.T."/>
            <person name="Hayashi T."/>
            <person name="Toyoda A."/>
            <person name="Oliveira C."/>
            <person name="Osipova E."/>
            <person name="Leigh N.D."/>
            <person name="Simon A."/>
            <person name="Yun M.H."/>
        </authorList>
    </citation>
    <scope>NUCLEOTIDE SEQUENCE</scope>
    <source>
        <strain evidence="2">20211129_DDA</strain>
        <tissue evidence="2">Liver</tissue>
    </source>
</reference>
<proteinExistence type="predicted"/>
<accession>A0AAV7QP06</accession>
<dbReference type="Proteomes" id="UP001066276">
    <property type="component" value="Chromosome 6"/>
</dbReference>
<protein>
    <submittedName>
        <fullName evidence="2">Uncharacterized protein</fullName>
    </submittedName>
</protein>
<dbReference type="EMBL" id="JANPWB010000010">
    <property type="protein sequence ID" value="KAJ1140045.1"/>
    <property type="molecule type" value="Genomic_DNA"/>
</dbReference>
<dbReference type="AlphaFoldDB" id="A0AAV7QP06"/>
<name>A0AAV7QP06_PLEWA</name>
<keyword evidence="3" id="KW-1185">Reference proteome</keyword>
<evidence type="ECO:0000313" key="2">
    <source>
        <dbReference type="EMBL" id="KAJ1140045.1"/>
    </source>
</evidence>
<evidence type="ECO:0000256" key="1">
    <source>
        <dbReference type="SAM" id="MobiDB-lite"/>
    </source>
</evidence>
<comment type="caution">
    <text evidence="2">The sequence shown here is derived from an EMBL/GenBank/DDBJ whole genome shotgun (WGS) entry which is preliminary data.</text>
</comment>
<gene>
    <name evidence="2" type="ORF">NDU88_006406</name>
</gene>